<dbReference type="Proteomes" id="UP001603857">
    <property type="component" value="Unassembled WGS sequence"/>
</dbReference>
<comment type="caution">
    <text evidence="1">The sequence shown here is derived from an EMBL/GenBank/DDBJ whole genome shotgun (WGS) entry which is preliminary data.</text>
</comment>
<evidence type="ECO:0000313" key="1">
    <source>
        <dbReference type="EMBL" id="KAL2340730.1"/>
    </source>
</evidence>
<protein>
    <submittedName>
        <fullName evidence="1">Uncharacterized protein</fullName>
    </submittedName>
</protein>
<dbReference type="AlphaFoldDB" id="A0ABD1N0G1"/>
<name>A0ABD1N0G1_9FABA</name>
<dbReference type="EMBL" id="JBGMDY010000003">
    <property type="protein sequence ID" value="KAL2340730.1"/>
    <property type="molecule type" value="Genomic_DNA"/>
</dbReference>
<organism evidence="1 2">
    <name type="scientific">Flemingia macrophylla</name>
    <dbReference type="NCBI Taxonomy" id="520843"/>
    <lineage>
        <taxon>Eukaryota</taxon>
        <taxon>Viridiplantae</taxon>
        <taxon>Streptophyta</taxon>
        <taxon>Embryophyta</taxon>
        <taxon>Tracheophyta</taxon>
        <taxon>Spermatophyta</taxon>
        <taxon>Magnoliopsida</taxon>
        <taxon>eudicotyledons</taxon>
        <taxon>Gunneridae</taxon>
        <taxon>Pentapetalae</taxon>
        <taxon>rosids</taxon>
        <taxon>fabids</taxon>
        <taxon>Fabales</taxon>
        <taxon>Fabaceae</taxon>
        <taxon>Papilionoideae</taxon>
        <taxon>50 kb inversion clade</taxon>
        <taxon>NPAAA clade</taxon>
        <taxon>indigoferoid/millettioid clade</taxon>
        <taxon>Phaseoleae</taxon>
        <taxon>Flemingia</taxon>
    </lineage>
</organism>
<accession>A0ABD1N0G1</accession>
<proteinExistence type="predicted"/>
<evidence type="ECO:0000313" key="2">
    <source>
        <dbReference type="Proteomes" id="UP001603857"/>
    </source>
</evidence>
<reference evidence="1 2" key="1">
    <citation type="submission" date="2024-08" db="EMBL/GenBank/DDBJ databases">
        <title>Insights into the chromosomal genome structure of Flemingia macrophylla.</title>
        <authorList>
            <person name="Ding Y."/>
            <person name="Zhao Y."/>
            <person name="Bi W."/>
            <person name="Wu M."/>
            <person name="Zhao G."/>
            <person name="Gong Y."/>
            <person name="Li W."/>
            <person name="Zhang P."/>
        </authorList>
    </citation>
    <scope>NUCLEOTIDE SEQUENCE [LARGE SCALE GENOMIC DNA]</scope>
    <source>
        <strain evidence="1">DYQJB</strain>
        <tissue evidence="1">Leaf</tissue>
    </source>
</reference>
<keyword evidence="2" id="KW-1185">Reference proteome</keyword>
<sequence length="56" mass="6563">MKDKTKAKTKLNVKPSRRSRLLESCHVGVVARVNTGVSRQNRRKLQLEEKWKDETK</sequence>
<gene>
    <name evidence="1" type="ORF">Fmac_008670</name>
</gene>